<dbReference type="EMBL" id="JAKJXP020000009">
    <property type="protein sequence ID" value="KAK7755958.1"/>
    <property type="molecule type" value="Genomic_DNA"/>
</dbReference>
<protein>
    <submittedName>
        <fullName evidence="2">Uncharacterized protein</fullName>
    </submittedName>
</protein>
<comment type="caution">
    <text evidence="2">The sequence shown here is derived from an EMBL/GenBank/DDBJ whole genome shotgun (WGS) entry which is preliminary data.</text>
</comment>
<organism evidence="2 3">
    <name type="scientific">Diatrype stigma</name>
    <dbReference type="NCBI Taxonomy" id="117547"/>
    <lineage>
        <taxon>Eukaryota</taxon>
        <taxon>Fungi</taxon>
        <taxon>Dikarya</taxon>
        <taxon>Ascomycota</taxon>
        <taxon>Pezizomycotina</taxon>
        <taxon>Sordariomycetes</taxon>
        <taxon>Xylariomycetidae</taxon>
        <taxon>Xylariales</taxon>
        <taxon>Diatrypaceae</taxon>
        <taxon>Diatrype</taxon>
    </lineage>
</organism>
<proteinExistence type="predicted"/>
<name>A0AAN9YR76_9PEZI</name>
<sequence length="241" mass="26843">MPLRKTARRYLKRLVTTATEAFNNNNTAPSSPPRPPPPIDQNGLRDDDLEPYDPLEGDGYWVKDFWARDWREVEAKLHASSSYVRFKKAGFQMAGYRVRLAVGAARIGAPGTVFPQYVPSLMMLATKTEADDTMTKGGGDPSSSSRRASRRASSRLSMVGLLPAGLLPAADDAWEPRWRASFARMREYLNEAGGQNMGLQMMDEGVFHGKNKSAARVGRLRSSQLIDLEDWADIIRSQEHA</sequence>
<keyword evidence="3" id="KW-1185">Reference proteome</keyword>
<evidence type="ECO:0000313" key="3">
    <source>
        <dbReference type="Proteomes" id="UP001320420"/>
    </source>
</evidence>
<evidence type="ECO:0000256" key="1">
    <source>
        <dbReference type="SAM" id="MobiDB-lite"/>
    </source>
</evidence>
<evidence type="ECO:0000313" key="2">
    <source>
        <dbReference type="EMBL" id="KAK7755958.1"/>
    </source>
</evidence>
<feature type="compositionally biased region" description="Pro residues" evidence="1">
    <location>
        <begin position="30"/>
        <end position="39"/>
    </location>
</feature>
<feature type="region of interest" description="Disordered" evidence="1">
    <location>
        <begin position="20"/>
        <end position="50"/>
    </location>
</feature>
<dbReference type="AlphaFoldDB" id="A0AAN9YR76"/>
<accession>A0AAN9YR76</accession>
<reference evidence="2 3" key="1">
    <citation type="submission" date="2024-02" db="EMBL/GenBank/DDBJ databases">
        <title>De novo assembly and annotation of 12 fungi associated with fruit tree decline syndrome in Ontario, Canada.</title>
        <authorList>
            <person name="Sulman M."/>
            <person name="Ellouze W."/>
            <person name="Ilyukhin E."/>
        </authorList>
    </citation>
    <scope>NUCLEOTIDE SEQUENCE [LARGE SCALE GENOMIC DNA]</scope>
    <source>
        <strain evidence="2 3">M11/M66-122</strain>
    </source>
</reference>
<feature type="region of interest" description="Disordered" evidence="1">
    <location>
        <begin position="129"/>
        <end position="150"/>
    </location>
</feature>
<gene>
    <name evidence="2" type="ORF">SLS62_001900</name>
</gene>
<dbReference type="Proteomes" id="UP001320420">
    <property type="component" value="Unassembled WGS sequence"/>
</dbReference>
<feature type="compositionally biased region" description="Low complexity" evidence="1">
    <location>
        <begin position="20"/>
        <end position="29"/>
    </location>
</feature>